<dbReference type="RefSeq" id="WP_173730167.1">
    <property type="nucleotide sequence ID" value="NZ_JABTTE010000003.1"/>
</dbReference>
<dbReference type="Gene3D" id="2.40.10.220">
    <property type="entry name" value="predicted glycosyltransferase like domains"/>
    <property type="match status" value="1"/>
</dbReference>
<comment type="caution">
    <text evidence="2">The sequence shown here is derived from an EMBL/GenBank/DDBJ whole genome shotgun (WGS) entry which is preliminary data.</text>
</comment>
<reference evidence="2" key="1">
    <citation type="submission" date="2020-06" db="EMBL/GenBank/DDBJ databases">
        <title>A novel thermopfilic bacterium from Erzurum, Turkey.</title>
        <authorList>
            <person name="Adiguzel A."/>
            <person name="Ay H."/>
            <person name="Baltaci M.O."/>
        </authorList>
    </citation>
    <scope>NUCLEOTIDE SEQUENCE</scope>
    <source>
        <strain evidence="2">P2</strain>
    </source>
</reference>
<evidence type="ECO:0000259" key="1">
    <source>
        <dbReference type="Pfam" id="PF07238"/>
    </source>
</evidence>
<accession>A0A8J8GD53</accession>
<keyword evidence="3" id="KW-1185">Reference proteome</keyword>
<protein>
    <submittedName>
        <fullName evidence="2">PilZ domain-containing protein</fullName>
    </submittedName>
</protein>
<sequence length="194" mass="22016">MKITAAMFNGNITQFQNLAEGIGCSVDRSIEEMYLMKENTDHKEDLNFVNRRQFFRINLPIPLGAGMTISEFKGKKVQLGSTNVLIKDIGPGGLKIESIVKLPVRSDLVLKFNTRILGQNIELYGSIVWKGETNDHTQLYGISFIVDENERANLTSLLNQLQVKLRDKSIAPDSFFITDRRKFLKPTDSNKSKY</sequence>
<dbReference type="GO" id="GO:0035438">
    <property type="term" value="F:cyclic-di-GMP binding"/>
    <property type="evidence" value="ECO:0007669"/>
    <property type="project" value="InterPro"/>
</dbReference>
<dbReference type="InterPro" id="IPR009875">
    <property type="entry name" value="PilZ_domain"/>
</dbReference>
<evidence type="ECO:0000313" key="2">
    <source>
        <dbReference type="EMBL" id="NSL50966.1"/>
    </source>
</evidence>
<feature type="domain" description="PilZ" evidence="1">
    <location>
        <begin position="50"/>
        <end position="158"/>
    </location>
</feature>
<dbReference type="AlphaFoldDB" id="A0A8J8GD53"/>
<dbReference type="Pfam" id="PF07238">
    <property type="entry name" value="PilZ"/>
    <property type="match status" value="1"/>
</dbReference>
<dbReference type="EMBL" id="JABTTE010000003">
    <property type="protein sequence ID" value="NSL50966.1"/>
    <property type="molecule type" value="Genomic_DNA"/>
</dbReference>
<proteinExistence type="predicted"/>
<gene>
    <name evidence="2" type="ORF">HR057_04200</name>
</gene>
<name>A0A8J8GD53_9BACI</name>
<organism evidence="2 3">
    <name type="scientific">Calidifontibacillus erzurumensis</name>
    <dbReference type="NCBI Taxonomy" id="2741433"/>
    <lineage>
        <taxon>Bacteria</taxon>
        <taxon>Bacillati</taxon>
        <taxon>Bacillota</taxon>
        <taxon>Bacilli</taxon>
        <taxon>Bacillales</taxon>
        <taxon>Bacillaceae</taxon>
        <taxon>Calidifontibacillus/Schinkia group</taxon>
        <taxon>Calidifontibacillus</taxon>
    </lineage>
</organism>
<dbReference type="Proteomes" id="UP000625804">
    <property type="component" value="Unassembled WGS sequence"/>
</dbReference>
<evidence type="ECO:0000313" key="3">
    <source>
        <dbReference type="Proteomes" id="UP000625804"/>
    </source>
</evidence>